<evidence type="ECO:0000313" key="2">
    <source>
        <dbReference type="Proteomes" id="UP001232113"/>
    </source>
</evidence>
<evidence type="ECO:0000313" key="1">
    <source>
        <dbReference type="EMBL" id="MDK6869280.1"/>
    </source>
</evidence>
<dbReference type="RefSeq" id="WP_020807724.1">
    <property type="nucleotide sequence ID" value="NZ_BEXI01000014.1"/>
</dbReference>
<sequence length="298" mass="33844">MDVNDILGNYETRYFGAGHKHTTYAIADVKKNTKGNYVALASLDFNTDQWSTKNGIQQVAHVSTIDAITLSCLLIEKVITSLNLDNYFIQKFDFKAGRSAIEDIKNIDMEVMNLIIDEPTISFKTILEGMKVSIVLKKSETYKQNNSDFTNSASFLNNHLKDTHLDINEINYLGDSGLSASVNRKRKPQATYHGLGSCLQDHLSLLEWLIVFSQIGEIMAYNYDHISRQYSNNLWMKHVTATFNEKATLSYPIKTISEITKASIIKMKGNSWRILKEKGSDINNEVFFEAKITHQLPQ</sequence>
<reference evidence="1" key="1">
    <citation type="submission" date="2023-05" db="EMBL/GenBank/DDBJ databases">
        <title>Cataloging the Phylogenetic Diversity of Human Bladder Bacteria.</title>
        <authorList>
            <person name="Du J."/>
        </authorList>
    </citation>
    <scope>NUCLEOTIDE SEQUENCE</scope>
    <source>
        <strain evidence="1">UMB6975B</strain>
    </source>
</reference>
<dbReference type="InterPro" id="IPR008799">
    <property type="entry name" value="Pseudomon_AvrD"/>
</dbReference>
<comment type="caution">
    <text evidence="1">The sequence shown here is derived from an EMBL/GenBank/DDBJ whole genome shotgun (WGS) entry which is preliminary data.</text>
</comment>
<dbReference type="Pfam" id="PF05655">
    <property type="entry name" value="AvrD"/>
    <property type="match status" value="1"/>
</dbReference>
<proteinExistence type="predicted"/>
<gene>
    <name evidence="1" type="ORF">QP354_09455</name>
</gene>
<name>A0AAW6XRB7_9LACO</name>
<dbReference type="EMBL" id="JASOLY010000026">
    <property type="protein sequence ID" value="MDK6869280.1"/>
    <property type="molecule type" value="Genomic_DNA"/>
</dbReference>
<dbReference type="AlphaFoldDB" id="A0AAW6XRB7"/>
<accession>A0AAW6XRB7</accession>
<protein>
    <submittedName>
        <fullName evidence="1">AvrD family protein</fullName>
    </submittedName>
</protein>
<organism evidence="1 2">
    <name type="scientific">Lactobacillus paragasseri</name>
    <dbReference type="NCBI Taxonomy" id="2107999"/>
    <lineage>
        <taxon>Bacteria</taxon>
        <taxon>Bacillati</taxon>
        <taxon>Bacillota</taxon>
        <taxon>Bacilli</taxon>
        <taxon>Lactobacillales</taxon>
        <taxon>Lactobacillaceae</taxon>
        <taxon>Lactobacillus</taxon>
    </lineage>
</organism>
<dbReference type="Proteomes" id="UP001232113">
    <property type="component" value="Unassembled WGS sequence"/>
</dbReference>